<proteinExistence type="predicted"/>
<dbReference type="AlphaFoldDB" id="A0A317K152"/>
<keyword evidence="3" id="KW-1185">Reference proteome</keyword>
<reference evidence="3" key="1">
    <citation type="submission" date="2018-05" db="EMBL/GenBank/DDBJ databases">
        <title>Micromonospora globispora sp. nov. and Micromonospora rugosa sp. nov., isolated from marine sediment.</title>
        <authorList>
            <person name="Carro L."/>
            <person name="Aysel V."/>
            <person name="Cetin D."/>
            <person name="Igual J.M."/>
            <person name="Klenk H.-P."/>
            <person name="Trujillo M.E."/>
            <person name="Sahin N."/>
        </authorList>
    </citation>
    <scope>NUCLEOTIDE SEQUENCE [LARGE SCALE GENOMIC DNA]</scope>
    <source>
        <strain evidence="3">S2904</strain>
    </source>
</reference>
<protein>
    <submittedName>
        <fullName evidence="2">Uncharacterized protein</fullName>
    </submittedName>
</protein>
<sequence>MQDEDTDPNNLLGRPNGYTSRASADLPGGDTTGDKYSIDRGVVIEVFSSAGDADRRSTYIQGLLKNAPILGTEYHYRSSDGTVLVRVTGRVKPTAAKKIEQAIAQLQE</sequence>
<feature type="region of interest" description="Disordered" evidence="1">
    <location>
        <begin position="1"/>
        <end position="36"/>
    </location>
</feature>
<dbReference type="EMBL" id="QGSV01000283">
    <property type="protein sequence ID" value="PWU44873.1"/>
    <property type="molecule type" value="Genomic_DNA"/>
</dbReference>
<evidence type="ECO:0000313" key="3">
    <source>
        <dbReference type="Proteomes" id="UP000245683"/>
    </source>
</evidence>
<comment type="caution">
    <text evidence="2">The sequence shown here is derived from an EMBL/GenBank/DDBJ whole genome shotgun (WGS) entry which is preliminary data.</text>
</comment>
<organism evidence="2 3">
    <name type="scientific">Micromonospora globispora</name>
    <dbReference type="NCBI Taxonomy" id="1450148"/>
    <lineage>
        <taxon>Bacteria</taxon>
        <taxon>Bacillati</taxon>
        <taxon>Actinomycetota</taxon>
        <taxon>Actinomycetes</taxon>
        <taxon>Micromonosporales</taxon>
        <taxon>Micromonosporaceae</taxon>
        <taxon>Micromonospora</taxon>
    </lineage>
</organism>
<accession>A0A317K152</accession>
<evidence type="ECO:0000256" key="1">
    <source>
        <dbReference type="SAM" id="MobiDB-lite"/>
    </source>
</evidence>
<evidence type="ECO:0000313" key="2">
    <source>
        <dbReference type="EMBL" id="PWU44873.1"/>
    </source>
</evidence>
<gene>
    <name evidence="2" type="ORF">DLJ46_23675</name>
</gene>
<dbReference type="Proteomes" id="UP000245683">
    <property type="component" value="Unassembled WGS sequence"/>
</dbReference>
<name>A0A317K152_9ACTN</name>